<dbReference type="VEuPathDB" id="FungiDB:C5L36_0B07700"/>
<dbReference type="GeneID" id="40383286"/>
<evidence type="ECO:0000256" key="1">
    <source>
        <dbReference type="SAM" id="MobiDB-lite"/>
    </source>
</evidence>
<accession>A0A2U9R2N6</accession>
<dbReference type="OrthoDB" id="5586401at2759"/>
<dbReference type="PROSITE" id="PS51808">
    <property type="entry name" value="CHCH"/>
    <property type="match status" value="1"/>
</dbReference>
<dbReference type="RefSeq" id="XP_029320998.1">
    <property type="nucleotide sequence ID" value="XM_029465139.1"/>
</dbReference>
<dbReference type="GO" id="GO:0033617">
    <property type="term" value="P:mitochondrial respiratory chain complex IV assembly"/>
    <property type="evidence" value="ECO:0007669"/>
    <property type="project" value="InterPro"/>
</dbReference>
<dbReference type="PANTHER" id="PTHR13639">
    <property type="entry name" value="CYTOCHROME C OXIDASE ASSEMBLY FACTOR 4 HOMOLOG, MITOCHONDRIAL"/>
    <property type="match status" value="1"/>
</dbReference>
<feature type="compositionally biased region" description="Low complexity" evidence="1">
    <location>
        <begin position="1"/>
        <end position="15"/>
    </location>
</feature>
<feature type="region of interest" description="Disordered" evidence="1">
    <location>
        <begin position="76"/>
        <end position="103"/>
    </location>
</feature>
<evidence type="ECO:0000313" key="2">
    <source>
        <dbReference type="EMBL" id="AWU75521.1"/>
    </source>
</evidence>
<sequence>MRENTSSNSSNNNNTLPPASEYDDAPDEWDQRILKTGCAAENERLLLCHFDTGDWRACTLEMEAFRQCWAAHGNLERTRTVDSDDSDDSDDGGVDRGALTGGR</sequence>
<dbReference type="GO" id="GO:0005758">
    <property type="term" value="C:mitochondrial intermembrane space"/>
    <property type="evidence" value="ECO:0007669"/>
    <property type="project" value="InterPro"/>
</dbReference>
<keyword evidence="3" id="KW-1185">Reference proteome</keyword>
<reference evidence="2 3" key="1">
    <citation type="submission" date="2018-06" db="EMBL/GenBank/DDBJ databases">
        <title>Population genomics shows no distinction between pathogenic Candida krusei and environmental Pichia kudriavzevii: One species, four names.</title>
        <authorList>
            <person name="Douglass A.P."/>
            <person name="Offei B."/>
            <person name="Braun-Galleani S."/>
            <person name="Coughlan A.Y."/>
            <person name="Martos A."/>
            <person name="Ortiz-Merino R.A."/>
            <person name="Byrne K.P."/>
            <person name="Wolfe K.H."/>
        </authorList>
    </citation>
    <scope>NUCLEOTIDE SEQUENCE [LARGE SCALE GENOMIC DNA]</scope>
    <source>
        <strain evidence="2 3">CBS573</strain>
    </source>
</reference>
<name>A0A2U9R2N6_PICKU</name>
<dbReference type="InterPro" id="IPR039870">
    <property type="entry name" value="Coa4-like"/>
</dbReference>
<dbReference type="EMBL" id="CP028774">
    <property type="protein sequence ID" value="AWU75521.1"/>
    <property type="molecule type" value="Genomic_DNA"/>
</dbReference>
<dbReference type="Proteomes" id="UP000249293">
    <property type="component" value="Chromosome 2"/>
</dbReference>
<organism evidence="2 3">
    <name type="scientific">Pichia kudriavzevii</name>
    <name type="common">Yeast</name>
    <name type="synonym">Issatchenkia orientalis</name>
    <dbReference type="NCBI Taxonomy" id="4909"/>
    <lineage>
        <taxon>Eukaryota</taxon>
        <taxon>Fungi</taxon>
        <taxon>Dikarya</taxon>
        <taxon>Ascomycota</taxon>
        <taxon>Saccharomycotina</taxon>
        <taxon>Pichiomycetes</taxon>
        <taxon>Pichiales</taxon>
        <taxon>Pichiaceae</taxon>
        <taxon>Pichia</taxon>
    </lineage>
</organism>
<feature type="compositionally biased region" description="Acidic residues" evidence="1">
    <location>
        <begin position="83"/>
        <end position="92"/>
    </location>
</feature>
<evidence type="ECO:0008006" key="4">
    <source>
        <dbReference type="Google" id="ProtNLM"/>
    </source>
</evidence>
<dbReference type="AlphaFoldDB" id="A0A2U9R2N6"/>
<evidence type="ECO:0000313" key="3">
    <source>
        <dbReference type="Proteomes" id="UP000249293"/>
    </source>
</evidence>
<proteinExistence type="predicted"/>
<dbReference type="PANTHER" id="PTHR13639:SF2">
    <property type="entry name" value="CYTOCHROME C OXIDASE ASSEMBLY FACTOR 4 HOMOLOG, MITOCHONDRIAL"/>
    <property type="match status" value="1"/>
</dbReference>
<protein>
    <recommendedName>
        <fullName evidence="4">CHCH domain-containing protein</fullName>
    </recommendedName>
</protein>
<gene>
    <name evidence="2" type="ORF">C5L36_0B07700</name>
</gene>
<feature type="region of interest" description="Disordered" evidence="1">
    <location>
        <begin position="1"/>
        <end position="27"/>
    </location>
</feature>
<dbReference type="KEGG" id="pkz:C5L36_0B07700"/>